<evidence type="ECO:0000313" key="3">
    <source>
        <dbReference type="Proteomes" id="UP000243579"/>
    </source>
</evidence>
<reference evidence="2 3" key="1">
    <citation type="journal article" date="2014" name="Genome Biol. Evol.">
        <title>The secreted proteins of Achlya hypogyna and Thraustotheca clavata identify the ancestral oomycete secretome and reveal gene acquisitions by horizontal gene transfer.</title>
        <authorList>
            <person name="Misner I."/>
            <person name="Blouin N."/>
            <person name="Leonard G."/>
            <person name="Richards T.A."/>
            <person name="Lane C.E."/>
        </authorList>
    </citation>
    <scope>NUCLEOTIDE SEQUENCE [LARGE SCALE GENOMIC DNA]</scope>
    <source>
        <strain evidence="2 3">ATCC 48635</strain>
    </source>
</reference>
<feature type="region of interest" description="Disordered" evidence="1">
    <location>
        <begin position="150"/>
        <end position="200"/>
    </location>
</feature>
<dbReference type="AlphaFoldDB" id="A0A1V9ZNP4"/>
<feature type="compositionally biased region" description="Acidic residues" evidence="1">
    <location>
        <begin position="48"/>
        <end position="67"/>
    </location>
</feature>
<dbReference type="Proteomes" id="UP000243579">
    <property type="component" value="Unassembled WGS sequence"/>
</dbReference>
<organism evidence="2 3">
    <name type="scientific">Achlya hypogyna</name>
    <name type="common">Oomycete</name>
    <name type="synonym">Protoachlya hypogyna</name>
    <dbReference type="NCBI Taxonomy" id="1202772"/>
    <lineage>
        <taxon>Eukaryota</taxon>
        <taxon>Sar</taxon>
        <taxon>Stramenopiles</taxon>
        <taxon>Oomycota</taxon>
        <taxon>Saprolegniomycetes</taxon>
        <taxon>Saprolegniales</taxon>
        <taxon>Achlyaceae</taxon>
        <taxon>Achlya</taxon>
    </lineage>
</organism>
<feature type="compositionally biased region" description="Polar residues" evidence="1">
    <location>
        <begin position="168"/>
        <end position="177"/>
    </location>
</feature>
<gene>
    <name evidence="2" type="ORF">ACHHYP_05754</name>
</gene>
<sequence length="282" mass="29931">MVSVEEASAASSEADASSDSTNSASDSDDTGSESDSDDTGSVSGSDGDSAEGESSADESGEDDDDNQASEAAEQKRKAVEDDVAAMLAMATHMEKVRRRLQFRYGDNRKVPELALAPAPLEAPKEEQPEAASPPKPQVFESALTVKEPVVDESPVALEEVPKEARVTQDASTDSTDLQIDAKEDTTTAFEATPSSPPPVEVYKLELDPRLMRDIALKSKPKPVVAHIAPDCQLKLALATEPALHLQDAAAQVPTAISSRNAEAAAAARIEHSCSKARRTYRR</sequence>
<comment type="caution">
    <text evidence="2">The sequence shown here is derived from an EMBL/GenBank/DDBJ whole genome shotgun (WGS) entry which is preliminary data.</text>
</comment>
<dbReference type="OrthoDB" id="79908at2759"/>
<proteinExistence type="predicted"/>
<evidence type="ECO:0000256" key="1">
    <source>
        <dbReference type="SAM" id="MobiDB-lite"/>
    </source>
</evidence>
<keyword evidence="3" id="KW-1185">Reference proteome</keyword>
<dbReference type="EMBL" id="JNBR01000053">
    <property type="protein sequence ID" value="OQR99561.1"/>
    <property type="molecule type" value="Genomic_DNA"/>
</dbReference>
<evidence type="ECO:0000313" key="2">
    <source>
        <dbReference type="EMBL" id="OQR99561.1"/>
    </source>
</evidence>
<feature type="region of interest" description="Disordered" evidence="1">
    <location>
        <begin position="116"/>
        <end position="136"/>
    </location>
</feature>
<name>A0A1V9ZNP4_ACHHY</name>
<feature type="compositionally biased region" description="Low complexity" evidence="1">
    <location>
        <begin position="1"/>
        <end position="25"/>
    </location>
</feature>
<protein>
    <submittedName>
        <fullName evidence="2">Uncharacterized protein</fullName>
    </submittedName>
</protein>
<accession>A0A1V9ZNP4</accession>
<feature type="compositionally biased region" description="Acidic residues" evidence="1">
    <location>
        <begin position="26"/>
        <end position="38"/>
    </location>
</feature>
<feature type="region of interest" description="Disordered" evidence="1">
    <location>
        <begin position="1"/>
        <end position="79"/>
    </location>
</feature>